<evidence type="ECO:0000313" key="5">
    <source>
        <dbReference type="Proteomes" id="UP000631312"/>
    </source>
</evidence>
<dbReference type="Proteomes" id="UP000590511">
    <property type="component" value="Unassembled WGS sequence"/>
</dbReference>
<evidence type="ECO:0008006" key="6">
    <source>
        <dbReference type="Google" id="ProtNLM"/>
    </source>
</evidence>
<reference evidence="2 5" key="2">
    <citation type="submission" date="2021-01" db="EMBL/GenBank/DDBJ databases">
        <title>Whole genome shotgun sequence of Actinoplanes lobatus NBRC 12513.</title>
        <authorList>
            <person name="Komaki H."/>
            <person name="Tamura T."/>
        </authorList>
    </citation>
    <scope>NUCLEOTIDE SEQUENCE [LARGE SCALE GENOMIC DNA]</scope>
    <source>
        <strain evidence="2 5">NBRC 12513</strain>
    </source>
</reference>
<dbReference type="RefSeq" id="WP_188126248.1">
    <property type="nucleotide sequence ID" value="NZ_BOMP01000102.1"/>
</dbReference>
<evidence type="ECO:0000313" key="4">
    <source>
        <dbReference type="Proteomes" id="UP000590511"/>
    </source>
</evidence>
<keyword evidence="5" id="KW-1185">Reference proteome</keyword>
<proteinExistence type="predicted"/>
<protein>
    <recommendedName>
        <fullName evidence="6">Secreted protein</fullName>
    </recommendedName>
</protein>
<dbReference type="AlphaFoldDB" id="A0A7W7MLG4"/>
<sequence length="885" mass="93571">MLTWDVLDRHVREGDDETATALLLAAGEKERLAFAAELTARIRAERDDWWRRSRHPAGLYALAVIACAPSAARAAGLLSRPEMRRWNEIPVDRFLEISRARGLTWTGDLGVRLCAKIPSDGLWPREWRFVAALLDEGRAEPPVTEGVVRSWLDALIDSRLAESADVRFLHLLLPAVFEIDGLGSSVMAHTGDSRPGLATVLTRLIEDGRTDRAKVLEMTVDRLVRGDRPASLREFAVLHEALVPAPGEMAAHISGYTRLLGSAPSVVAGLAQRCLRAVDDAGLLPVETLLEATAEVLVRTERTLVRTQLTWLGRVARREPDRAAEIAETAAVAFGHPALDVQERALGLVQRVLPASASTAGADMDPAMAGQATPAAVGGSGPVTMPPPITGAAELAEEVSVLFEAEDAVRWERVLAGLVTVHRGGDTAALGPVLDRHDGRHRFHPKMIYLLEAFRVLLGRPERDDDVRWRMAGVVQAALPDSSRPRSSASSPADLLPLRIGELALRQAAQPVPLLLATPTDVTGAIDAGVLVDRLARLEAAGLTPWPIDFEQALLRVGPAAGTEVTGRAAALTSARGRQLAAWLAAGGLPDPVSSRKVQCNRGPDGEIVMRRVLTELESARTGDDGLRLEGLFLPLRRADHPRYFGDRGYRPDILAMALPRHREVIAAWALPDLAGLADQDARDASLLPLLADAGGPAGPAMTLAVTYGLAARHEADRIAAVDAFLVLASETPGAGFGDDTPAEGADPAGARAESAQPAGTRAESAQPAGTPAGAAHRSFAARVGAELGDLGADGTIKLGRAVSALAGAHQAGASAAVWEVLATALAWLLPTAPRGLPDMIELATRVAAAVGARATIPGLAEAAGRPGSSRLTREAKRLHATVTR</sequence>
<accession>A0A7W7MLG4</accession>
<dbReference type="EMBL" id="BOMP01000102">
    <property type="protein sequence ID" value="GIE43124.1"/>
    <property type="molecule type" value="Genomic_DNA"/>
</dbReference>
<feature type="region of interest" description="Disordered" evidence="1">
    <location>
        <begin position="736"/>
        <end position="776"/>
    </location>
</feature>
<gene>
    <name evidence="2" type="ORF">Alo02nite_60220</name>
    <name evidence="3" type="ORF">BJ964_008905</name>
</gene>
<dbReference type="EMBL" id="JACHNC010000001">
    <property type="protein sequence ID" value="MBB4754744.1"/>
    <property type="molecule type" value="Genomic_DNA"/>
</dbReference>
<organism evidence="3 4">
    <name type="scientific">Actinoplanes lobatus</name>
    <dbReference type="NCBI Taxonomy" id="113568"/>
    <lineage>
        <taxon>Bacteria</taxon>
        <taxon>Bacillati</taxon>
        <taxon>Actinomycetota</taxon>
        <taxon>Actinomycetes</taxon>
        <taxon>Micromonosporales</taxon>
        <taxon>Micromonosporaceae</taxon>
        <taxon>Actinoplanes</taxon>
    </lineage>
</organism>
<evidence type="ECO:0000256" key="1">
    <source>
        <dbReference type="SAM" id="MobiDB-lite"/>
    </source>
</evidence>
<reference evidence="3 4" key="1">
    <citation type="submission" date="2020-08" db="EMBL/GenBank/DDBJ databases">
        <title>Sequencing the genomes of 1000 actinobacteria strains.</title>
        <authorList>
            <person name="Klenk H.-P."/>
        </authorList>
    </citation>
    <scope>NUCLEOTIDE SEQUENCE [LARGE SCALE GENOMIC DNA]</scope>
    <source>
        <strain evidence="3 4">DSM 43150</strain>
    </source>
</reference>
<comment type="caution">
    <text evidence="3">The sequence shown here is derived from an EMBL/GenBank/DDBJ whole genome shotgun (WGS) entry which is preliminary data.</text>
</comment>
<evidence type="ECO:0000313" key="3">
    <source>
        <dbReference type="EMBL" id="MBB4754744.1"/>
    </source>
</evidence>
<evidence type="ECO:0000313" key="2">
    <source>
        <dbReference type="EMBL" id="GIE43124.1"/>
    </source>
</evidence>
<dbReference type="Proteomes" id="UP000631312">
    <property type="component" value="Unassembled WGS sequence"/>
</dbReference>
<feature type="region of interest" description="Disordered" evidence="1">
    <location>
        <begin position="865"/>
        <end position="885"/>
    </location>
</feature>
<name>A0A7W7MLG4_9ACTN</name>